<dbReference type="EMBL" id="JBJVNE010000002">
    <property type="protein sequence ID" value="MFM9645545.1"/>
    <property type="molecule type" value="Genomic_DNA"/>
</dbReference>
<proteinExistence type="predicted"/>
<comment type="caution">
    <text evidence="1">The sequence shown here is derived from an EMBL/GenBank/DDBJ whole genome shotgun (WGS) entry which is preliminary data.</text>
</comment>
<evidence type="ECO:0008006" key="3">
    <source>
        <dbReference type="Google" id="ProtNLM"/>
    </source>
</evidence>
<accession>A0ABW9IAJ7</accession>
<evidence type="ECO:0000313" key="1">
    <source>
        <dbReference type="EMBL" id="MFM9645545.1"/>
    </source>
</evidence>
<name>A0ABW9IAJ7_STRGJ</name>
<sequence length="217" mass="24147">MADIQKMVDQLNQLIDQATEIVSKNNWFHRPHEASLALVLSNRLETAITRAALPASAYVEQLNQHRAKPLLYKFPEFYGIAVGLRDDIAAGWYSSVVELVHAETYGDFLEMADGLLNQGYKDAAAVITGTSLEVHVRSLCVKHSVDTTTASNSPKKADTMNADLKKADVYDGLQQKQITAWMDLRNKAAHGNYGDYDQAQVRLFIEGVRAFMMKCPA</sequence>
<evidence type="ECO:0000313" key="2">
    <source>
        <dbReference type="Proteomes" id="UP001631993"/>
    </source>
</evidence>
<dbReference type="Proteomes" id="UP001631993">
    <property type="component" value="Unassembled WGS sequence"/>
</dbReference>
<gene>
    <name evidence="1" type="ORF">ACKI1S_05270</name>
</gene>
<protein>
    <recommendedName>
        <fullName evidence="3">DUF4145 domain-containing protein</fullName>
    </recommendedName>
</protein>
<dbReference type="RefSeq" id="WP_369278874.1">
    <property type="nucleotide sequence ID" value="NZ_JBJVMW010000001.1"/>
</dbReference>
<organism evidence="1 2">
    <name type="scientific">Streptomyces galilaeus</name>
    <dbReference type="NCBI Taxonomy" id="33899"/>
    <lineage>
        <taxon>Bacteria</taxon>
        <taxon>Bacillati</taxon>
        <taxon>Actinomycetota</taxon>
        <taxon>Actinomycetes</taxon>
        <taxon>Kitasatosporales</taxon>
        <taxon>Streptomycetaceae</taxon>
        <taxon>Streptomyces</taxon>
    </lineage>
</organism>
<reference evidence="1 2" key="1">
    <citation type="submission" date="2024-12" db="EMBL/GenBank/DDBJ databases">
        <title>Forecasting of Potato common scab and diversities of Pathogenic streptomyces spp. in china.</title>
        <authorList>
            <person name="Handique U."/>
            <person name="Wu J."/>
        </authorList>
    </citation>
    <scope>NUCLEOTIDE SEQUENCE [LARGE SCALE GENOMIC DNA]</scope>
    <source>
        <strain evidence="1 2">ZRIMU1585</strain>
    </source>
</reference>
<keyword evidence="2" id="KW-1185">Reference proteome</keyword>